<dbReference type="GeneID" id="29802534"/>
<dbReference type="Gene3D" id="3.40.630.30">
    <property type="match status" value="1"/>
</dbReference>
<proteinExistence type="predicted"/>
<organism evidence="4 5">
    <name type="scientific">Ligilactobacillus ruminis DSM 20403 = NBRC 102161</name>
    <dbReference type="NCBI Taxonomy" id="1423798"/>
    <lineage>
        <taxon>Bacteria</taxon>
        <taxon>Bacillati</taxon>
        <taxon>Bacillota</taxon>
        <taxon>Bacilli</taxon>
        <taxon>Lactobacillales</taxon>
        <taxon>Lactobacillaceae</taxon>
        <taxon>Ligilactobacillus</taxon>
    </lineage>
</organism>
<evidence type="ECO:0000259" key="3">
    <source>
        <dbReference type="PROSITE" id="PS51186"/>
    </source>
</evidence>
<sequence>MIDFETVNIFLKNNQHVTIRPAFSSEANEVADFFKTVTEETEFLSKQADEASSPGEIWRFLRVSERSKNSLFIVAKSNGKVIGMGQVVFRNKKKSRHRATVSVAVKKEFWGMGLGTALMQGMTAFSEKNGAKQLELTVMSENKRAISLYERQGFIAVGRMPNAYLMKDGSFCDEISMVKIL</sequence>
<name>A0A1I2SK16_9LACO</name>
<dbReference type="Proteomes" id="UP000182635">
    <property type="component" value="Unassembled WGS sequence"/>
</dbReference>
<gene>
    <name evidence="4" type="ORF">SAMN02910432_01661</name>
</gene>
<dbReference type="InterPro" id="IPR016181">
    <property type="entry name" value="Acyl_CoA_acyltransferase"/>
</dbReference>
<dbReference type="GO" id="GO:0016747">
    <property type="term" value="F:acyltransferase activity, transferring groups other than amino-acyl groups"/>
    <property type="evidence" value="ECO:0007669"/>
    <property type="project" value="InterPro"/>
</dbReference>
<protein>
    <submittedName>
        <fullName evidence="4">Protein N-acetyltransferase, RimJ/RimL family</fullName>
    </submittedName>
</protein>
<accession>A0A1I2SK16</accession>
<dbReference type="SUPFAM" id="SSF55729">
    <property type="entry name" value="Acyl-CoA N-acyltransferases (Nat)"/>
    <property type="match status" value="1"/>
</dbReference>
<dbReference type="PANTHER" id="PTHR43072">
    <property type="entry name" value="N-ACETYLTRANSFERASE"/>
    <property type="match status" value="1"/>
</dbReference>
<dbReference type="Pfam" id="PF00583">
    <property type="entry name" value="Acetyltransf_1"/>
    <property type="match status" value="1"/>
</dbReference>
<dbReference type="OrthoDB" id="948250at2"/>
<keyword evidence="1 4" id="KW-0808">Transferase</keyword>
<dbReference type="EMBL" id="FOPI01000029">
    <property type="protein sequence ID" value="SFG51207.1"/>
    <property type="molecule type" value="Genomic_DNA"/>
</dbReference>
<keyword evidence="2" id="KW-0012">Acyltransferase</keyword>
<dbReference type="InterPro" id="IPR000182">
    <property type="entry name" value="GNAT_dom"/>
</dbReference>
<dbReference type="RefSeq" id="WP_014073191.1">
    <property type="nucleotide sequence ID" value="NZ_AYYL01000041.1"/>
</dbReference>
<feature type="domain" description="N-acetyltransferase" evidence="3">
    <location>
        <begin position="17"/>
        <end position="181"/>
    </location>
</feature>
<dbReference type="PANTHER" id="PTHR43072:SF23">
    <property type="entry name" value="UPF0039 PROTEIN C11D3.02C"/>
    <property type="match status" value="1"/>
</dbReference>
<evidence type="ECO:0000313" key="5">
    <source>
        <dbReference type="Proteomes" id="UP000182635"/>
    </source>
</evidence>
<evidence type="ECO:0000256" key="1">
    <source>
        <dbReference type="ARBA" id="ARBA00022679"/>
    </source>
</evidence>
<reference evidence="5" key="1">
    <citation type="submission" date="2016-10" db="EMBL/GenBank/DDBJ databases">
        <authorList>
            <person name="Varghese N."/>
            <person name="Submissions S."/>
        </authorList>
    </citation>
    <scope>NUCLEOTIDE SEQUENCE [LARGE SCALE GENOMIC DNA]</scope>
    <source>
        <strain evidence="5">DSM 20403</strain>
    </source>
</reference>
<evidence type="ECO:0000313" key="4">
    <source>
        <dbReference type="EMBL" id="SFG51207.1"/>
    </source>
</evidence>
<dbReference type="AlphaFoldDB" id="A0A1I2SK16"/>
<evidence type="ECO:0000256" key="2">
    <source>
        <dbReference type="ARBA" id="ARBA00023315"/>
    </source>
</evidence>
<dbReference type="CDD" id="cd04301">
    <property type="entry name" value="NAT_SF"/>
    <property type="match status" value="1"/>
</dbReference>
<dbReference type="PROSITE" id="PS51186">
    <property type="entry name" value="GNAT"/>
    <property type="match status" value="1"/>
</dbReference>